<feature type="transmembrane region" description="Helical" evidence="2">
    <location>
        <begin position="102"/>
        <end position="121"/>
    </location>
</feature>
<feature type="transmembrane region" description="Helical" evidence="2">
    <location>
        <begin position="696"/>
        <end position="717"/>
    </location>
</feature>
<sequence length="885" mass="89125">MFNDTFLIQLAIAGLALLLSGPIALVVVLLQRGRIAALEAQLALIQRTRVAPQASAPVEAPAPPTPQRPTTVPPVRAAAPQEPAPGPAAPRPSFEERFGTRWTVWVGGLALALGALLLVRYSVEQGFFGPAARIAAGFAVAAGLLASGEALRRRLRGAGPTGWPDIPAMVTASGTLALFGVLYAAHALYGFIGPATAFLALGATGLGAMVAALLHGPTLAGIGLVGALVTPLLVGSDSPSLWPLTLYLPAVTASAYAFAWTKGWRALGLAAGAGAVLWSLALALSANGLDATAAALVHAILQGGLAAFLFAVLPHRGRPEEGAEPDPVAAGALAVVALVLAAVLALTVVSEGYGGVWIAAALAAVAIPAVAGFLAPAAAAGLGAAGLTLAAVVVAWPAVTGPEWDRFPIWGETHEPGLLLGLAGLSALAITAAGALRLVGGARLPPATLLIYAASAALTPLAILALAYLRLAQGLVSPGFALAAGGLALLMATLAGFCRRLGDATFGEGNLGDALALGLGAFASAALAALALGLVFAVTGGSLTVAMALAALGAAAIARRLDIPALRWCVAGLGLVVAARLAYDPSVVGPDLGTRPILNWLLVGYGLPALAFGLSARLIRRPGRPDDAPVLIAQGLSLLLSAFLVFLEIRHALNDGDLYAPTTGLLEQGLLALSSLGFAAVLVRMDGAHGSAVIRFGSLAFGALALAQSLVGLGLAANPLLTDDPVAGGVLLNAIAIAYGLPALTALWLARTARKSRPDWYVLGAGGLGVVLAFLGLSLMIRHGFQGPRIGLDRATSQGEWYAYSAAWLGLGLALLAYGVLRGSLSARLASAALVLIATVKVFLFDLAGLDGPLRALSFLGLGAVLIGIGLVYQRFVFARPRAAA</sequence>
<dbReference type="PIRSF" id="PIRSF035905">
    <property type="entry name" value="UCP035905_mp"/>
    <property type="match status" value="1"/>
</dbReference>
<feature type="region of interest" description="Disordered" evidence="1">
    <location>
        <begin position="55"/>
        <end position="93"/>
    </location>
</feature>
<protein>
    <recommendedName>
        <fullName evidence="5">DUF2339 domain-containing protein</fullName>
    </recommendedName>
</protein>
<feature type="transmembrane region" description="Helical" evidence="2">
    <location>
        <begin position="166"/>
        <end position="185"/>
    </location>
</feature>
<comment type="caution">
    <text evidence="3">The sequence shown here is derived from an EMBL/GenBank/DDBJ whole genome shotgun (WGS) entry which is preliminary data.</text>
</comment>
<keyword evidence="4" id="KW-1185">Reference proteome</keyword>
<feature type="transmembrane region" description="Helical" evidence="2">
    <location>
        <begin position="127"/>
        <end position="146"/>
    </location>
</feature>
<accession>A0ABQ4RYN9</accession>
<feature type="transmembrane region" description="Helical" evidence="2">
    <location>
        <begin position="856"/>
        <end position="873"/>
    </location>
</feature>
<feature type="transmembrane region" description="Helical" evidence="2">
    <location>
        <begin position="447"/>
        <end position="469"/>
    </location>
</feature>
<feature type="compositionally biased region" description="Low complexity" evidence="1">
    <location>
        <begin position="68"/>
        <end position="81"/>
    </location>
</feature>
<keyword evidence="2" id="KW-0472">Membrane</keyword>
<feature type="transmembrane region" description="Helical" evidence="2">
    <location>
        <begin position="355"/>
        <end position="375"/>
    </location>
</feature>
<dbReference type="PANTHER" id="PTHR38434">
    <property type="entry name" value="BLL2549 PROTEIN"/>
    <property type="match status" value="1"/>
</dbReference>
<feature type="transmembrane region" description="Helical" evidence="2">
    <location>
        <begin position="598"/>
        <end position="619"/>
    </location>
</feature>
<feature type="transmembrane region" description="Helical" evidence="2">
    <location>
        <begin position="833"/>
        <end position="850"/>
    </location>
</feature>
<feature type="transmembrane region" description="Helical" evidence="2">
    <location>
        <begin position="761"/>
        <end position="781"/>
    </location>
</feature>
<feature type="transmembrane region" description="Helical" evidence="2">
    <location>
        <begin position="191"/>
        <end position="211"/>
    </location>
</feature>
<organism evidence="3 4">
    <name type="scientific">Methylobacterium iners</name>
    <dbReference type="NCBI Taxonomy" id="418707"/>
    <lineage>
        <taxon>Bacteria</taxon>
        <taxon>Pseudomonadati</taxon>
        <taxon>Pseudomonadota</taxon>
        <taxon>Alphaproteobacteria</taxon>
        <taxon>Hyphomicrobiales</taxon>
        <taxon>Methylobacteriaceae</taxon>
        <taxon>Methylobacterium</taxon>
    </lineage>
</organism>
<evidence type="ECO:0000256" key="1">
    <source>
        <dbReference type="SAM" id="MobiDB-lite"/>
    </source>
</evidence>
<feature type="transmembrane region" description="Helical" evidence="2">
    <location>
        <begin position="536"/>
        <end position="558"/>
    </location>
</feature>
<reference evidence="3" key="2">
    <citation type="submission" date="2021-08" db="EMBL/GenBank/DDBJ databases">
        <authorList>
            <person name="Tani A."/>
            <person name="Ola A."/>
            <person name="Ogura Y."/>
            <person name="Katsura K."/>
            <person name="Hayashi T."/>
        </authorList>
    </citation>
    <scope>NUCLEOTIDE SEQUENCE</scope>
    <source>
        <strain evidence="3">DSM 19015</strain>
    </source>
</reference>
<feature type="transmembrane region" description="Helical" evidence="2">
    <location>
        <begin position="665"/>
        <end position="684"/>
    </location>
</feature>
<feature type="transmembrane region" description="Helical" evidence="2">
    <location>
        <begin position="292"/>
        <end position="315"/>
    </location>
</feature>
<evidence type="ECO:0000313" key="4">
    <source>
        <dbReference type="Proteomes" id="UP001055125"/>
    </source>
</evidence>
<feature type="transmembrane region" description="Helical" evidence="2">
    <location>
        <begin position="510"/>
        <end position="530"/>
    </location>
</feature>
<dbReference type="Proteomes" id="UP001055125">
    <property type="component" value="Unassembled WGS sequence"/>
</dbReference>
<dbReference type="InterPro" id="IPR019286">
    <property type="entry name" value="DUF2339_TM"/>
</dbReference>
<dbReference type="Pfam" id="PF10101">
    <property type="entry name" value="DUF2339"/>
    <property type="match status" value="1"/>
</dbReference>
<feature type="transmembrane region" description="Helical" evidence="2">
    <location>
        <begin position="631"/>
        <end position="653"/>
    </location>
</feature>
<feature type="transmembrane region" description="Helical" evidence="2">
    <location>
        <begin position="6"/>
        <end position="30"/>
    </location>
</feature>
<feature type="transmembrane region" description="Helical" evidence="2">
    <location>
        <begin position="419"/>
        <end position="440"/>
    </location>
</feature>
<feature type="transmembrane region" description="Helical" evidence="2">
    <location>
        <begin position="327"/>
        <end position="349"/>
    </location>
</feature>
<evidence type="ECO:0000313" key="3">
    <source>
        <dbReference type="EMBL" id="GJD95701.1"/>
    </source>
</evidence>
<dbReference type="RefSeq" id="WP_238244841.1">
    <property type="nucleotide sequence ID" value="NZ_BPQP01000044.1"/>
</dbReference>
<feature type="transmembrane region" description="Helical" evidence="2">
    <location>
        <begin position="801"/>
        <end position="821"/>
    </location>
</feature>
<feature type="transmembrane region" description="Helical" evidence="2">
    <location>
        <begin position="475"/>
        <end position="498"/>
    </location>
</feature>
<feature type="transmembrane region" description="Helical" evidence="2">
    <location>
        <begin position="565"/>
        <end position="583"/>
    </location>
</feature>
<dbReference type="PANTHER" id="PTHR38434:SF1">
    <property type="entry name" value="BLL2549 PROTEIN"/>
    <property type="match status" value="1"/>
</dbReference>
<dbReference type="InterPro" id="IPR014600">
    <property type="entry name" value="UCP035905_mem"/>
</dbReference>
<feature type="transmembrane region" description="Helical" evidence="2">
    <location>
        <begin position="382"/>
        <end position="399"/>
    </location>
</feature>
<name>A0ABQ4RYN9_9HYPH</name>
<gene>
    <name evidence="3" type="ORF">OCOJLMKI_2915</name>
</gene>
<dbReference type="EMBL" id="BPQP01000044">
    <property type="protein sequence ID" value="GJD95701.1"/>
    <property type="molecule type" value="Genomic_DNA"/>
</dbReference>
<reference evidence="3" key="1">
    <citation type="journal article" date="2021" name="Front. Microbiol.">
        <title>Comprehensive Comparative Genomics and Phenotyping of Methylobacterium Species.</title>
        <authorList>
            <person name="Alessa O."/>
            <person name="Ogura Y."/>
            <person name="Fujitani Y."/>
            <person name="Takami H."/>
            <person name="Hayashi T."/>
            <person name="Sahin N."/>
            <person name="Tani A."/>
        </authorList>
    </citation>
    <scope>NUCLEOTIDE SEQUENCE</scope>
    <source>
        <strain evidence="3">DSM 19015</strain>
    </source>
</reference>
<feature type="transmembrane region" description="Helical" evidence="2">
    <location>
        <begin position="729"/>
        <end position="749"/>
    </location>
</feature>
<proteinExistence type="predicted"/>
<feature type="transmembrane region" description="Helical" evidence="2">
    <location>
        <begin position="241"/>
        <end position="259"/>
    </location>
</feature>
<evidence type="ECO:0008006" key="5">
    <source>
        <dbReference type="Google" id="ProtNLM"/>
    </source>
</evidence>
<evidence type="ECO:0000256" key="2">
    <source>
        <dbReference type="SAM" id="Phobius"/>
    </source>
</evidence>
<keyword evidence="2" id="KW-1133">Transmembrane helix</keyword>
<keyword evidence="2" id="KW-0812">Transmembrane</keyword>
<feature type="transmembrane region" description="Helical" evidence="2">
    <location>
        <begin position="266"/>
        <end position="286"/>
    </location>
</feature>